<sequence length="446" mass="47964">MGYSIFGRLTLGTARRFRPRLERLEHRLHLAGDLNVLDVNVHDLNQGPLDSVPADTLPLPAELAAPKGQTVLQRNVFVDDGQFLGAVSLLTTPSVTNTGELDLVVATLGVHDGELVRNTQVVDPLLHSQIIDPPLHDAPATDLPDPTRHASSRPAADHPTAEWKPASLSTVSSEPVSVAAAFEQAVATHYSTELTSEWIDFSAREVVASILQASDSGASPSWRSHAFDLPEAVTMFLAAVPQPDDSGLPSRERLTTEASTAAQDLESALPATTFNETFDVESLRQDPRCLPQAVPPQDARGSEDDAVMLLDAATYRASDSEQDTGKREPYQQLACHVMHSVCKAKLIPNLEECAWMDVLVGDPIGRLSMLNGFDVFHELQTDSVAEPATTSDTHLLDVLHYGVLMIGVGAAGLVILRSSLPRKRSDATDAVFGSSIHLDETLAPPA</sequence>
<accession>A0A5B9R905</accession>
<proteinExistence type="predicted"/>
<dbReference type="AlphaFoldDB" id="A0A5B9R905"/>
<feature type="transmembrane region" description="Helical" evidence="2">
    <location>
        <begin position="398"/>
        <end position="416"/>
    </location>
</feature>
<name>A0A5B9R905_9BACT</name>
<dbReference type="EMBL" id="CP042914">
    <property type="protein sequence ID" value="QEG43401.1"/>
    <property type="molecule type" value="Genomic_DNA"/>
</dbReference>
<feature type="region of interest" description="Disordered" evidence="1">
    <location>
        <begin position="133"/>
        <end position="168"/>
    </location>
</feature>
<reference evidence="3 4" key="1">
    <citation type="submission" date="2019-08" db="EMBL/GenBank/DDBJ databases">
        <title>Deep-cultivation of Planctomycetes and their phenomic and genomic characterization uncovers novel biology.</title>
        <authorList>
            <person name="Wiegand S."/>
            <person name="Jogler M."/>
            <person name="Boedeker C."/>
            <person name="Pinto D."/>
            <person name="Vollmers J."/>
            <person name="Rivas-Marin E."/>
            <person name="Kohn T."/>
            <person name="Peeters S.H."/>
            <person name="Heuer A."/>
            <person name="Rast P."/>
            <person name="Oberbeckmann S."/>
            <person name="Bunk B."/>
            <person name="Jeske O."/>
            <person name="Meyerdierks A."/>
            <person name="Storesund J.E."/>
            <person name="Kallscheuer N."/>
            <person name="Luecker S."/>
            <person name="Lage O.M."/>
            <person name="Pohl T."/>
            <person name="Merkel B.J."/>
            <person name="Hornburger P."/>
            <person name="Mueller R.-W."/>
            <person name="Bruemmer F."/>
            <person name="Labrenz M."/>
            <person name="Spormann A.M."/>
            <person name="Op den Camp H."/>
            <person name="Overmann J."/>
            <person name="Amann R."/>
            <person name="Jetten M.S.M."/>
            <person name="Mascher T."/>
            <person name="Medema M.H."/>
            <person name="Devos D.P."/>
            <person name="Kaster A.-K."/>
            <person name="Ovreas L."/>
            <person name="Rohde M."/>
            <person name="Galperin M.Y."/>
            <person name="Jogler C."/>
        </authorList>
    </citation>
    <scope>NUCLEOTIDE SEQUENCE [LARGE SCALE GENOMIC DNA]</scope>
    <source>
        <strain evidence="3 4">UC8</strain>
    </source>
</reference>
<dbReference type="KEGG" id="rul:UC8_54500"/>
<keyword evidence="2" id="KW-0472">Membrane</keyword>
<evidence type="ECO:0000256" key="1">
    <source>
        <dbReference type="SAM" id="MobiDB-lite"/>
    </source>
</evidence>
<evidence type="ECO:0000313" key="3">
    <source>
        <dbReference type="EMBL" id="QEG43401.1"/>
    </source>
</evidence>
<dbReference type="RefSeq" id="WP_068129912.1">
    <property type="nucleotide sequence ID" value="NZ_CP042914.1"/>
</dbReference>
<keyword evidence="2" id="KW-0812">Transmembrane</keyword>
<keyword evidence="2" id="KW-1133">Transmembrane helix</keyword>
<evidence type="ECO:0000313" key="4">
    <source>
        <dbReference type="Proteomes" id="UP000325286"/>
    </source>
</evidence>
<gene>
    <name evidence="3" type="ORF">UC8_54500</name>
</gene>
<protein>
    <submittedName>
        <fullName evidence="3">Uncharacterized protein</fullName>
    </submittedName>
</protein>
<keyword evidence="4" id="KW-1185">Reference proteome</keyword>
<organism evidence="3 4">
    <name type="scientific">Roseimaritima ulvae</name>
    <dbReference type="NCBI Taxonomy" id="980254"/>
    <lineage>
        <taxon>Bacteria</taxon>
        <taxon>Pseudomonadati</taxon>
        <taxon>Planctomycetota</taxon>
        <taxon>Planctomycetia</taxon>
        <taxon>Pirellulales</taxon>
        <taxon>Pirellulaceae</taxon>
        <taxon>Roseimaritima</taxon>
    </lineage>
</organism>
<evidence type="ECO:0000256" key="2">
    <source>
        <dbReference type="SAM" id="Phobius"/>
    </source>
</evidence>
<dbReference type="Proteomes" id="UP000325286">
    <property type="component" value="Chromosome"/>
</dbReference>